<organism evidence="4 5">
    <name type="scientific">Rhizoctonia solani</name>
    <dbReference type="NCBI Taxonomy" id="456999"/>
    <lineage>
        <taxon>Eukaryota</taxon>
        <taxon>Fungi</taxon>
        <taxon>Dikarya</taxon>
        <taxon>Basidiomycota</taxon>
        <taxon>Agaricomycotina</taxon>
        <taxon>Agaricomycetes</taxon>
        <taxon>Cantharellales</taxon>
        <taxon>Ceratobasidiaceae</taxon>
        <taxon>Rhizoctonia</taxon>
    </lineage>
</organism>
<dbReference type="GO" id="GO:0005680">
    <property type="term" value="C:anaphase-promoting complex"/>
    <property type="evidence" value="ECO:0007669"/>
    <property type="project" value="TreeGrafter"/>
</dbReference>
<evidence type="ECO:0000256" key="2">
    <source>
        <dbReference type="SAM" id="MobiDB-lite"/>
    </source>
</evidence>
<reference evidence="4" key="1">
    <citation type="submission" date="2021-01" db="EMBL/GenBank/DDBJ databases">
        <authorList>
            <person name="Kaushik A."/>
        </authorList>
    </citation>
    <scope>NUCLEOTIDE SEQUENCE</scope>
    <source>
        <strain evidence="4">AG6-10EEA</strain>
    </source>
</reference>
<dbReference type="PROSITE" id="PS50069">
    <property type="entry name" value="CULLIN_2"/>
    <property type="match status" value="1"/>
</dbReference>
<dbReference type="InterPro" id="IPR044554">
    <property type="entry name" value="ANAPC2"/>
</dbReference>
<dbReference type="AlphaFoldDB" id="A0A8H3DEA3"/>
<dbReference type="InterPro" id="IPR016158">
    <property type="entry name" value="Cullin_homology"/>
</dbReference>
<dbReference type="GO" id="GO:0031625">
    <property type="term" value="F:ubiquitin protein ligase binding"/>
    <property type="evidence" value="ECO:0007669"/>
    <property type="project" value="InterPro"/>
</dbReference>
<dbReference type="Proteomes" id="UP000663853">
    <property type="component" value="Unassembled WGS sequence"/>
</dbReference>
<dbReference type="Pfam" id="PF26557">
    <property type="entry name" value="Cullin_AB"/>
    <property type="match status" value="1"/>
</dbReference>
<protein>
    <recommendedName>
        <fullName evidence="3">Cullin family profile domain-containing protein</fullName>
    </recommendedName>
</protein>
<dbReference type="InterPro" id="IPR059120">
    <property type="entry name" value="Cullin-like_AB"/>
</dbReference>
<dbReference type="PANTHER" id="PTHR45957">
    <property type="entry name" value="ANAPHASE-PROMOTING COMPLEX SUBUNIT 2"/>
    <property type="match status" value="1"/>
</dbReference>
<feature type="region of interest" description="Disordered" evidence="2">
    <location>
        <begin position="516"/>
        <end position="537"/>
    </location>
</feature>
<dbReference type="Gene3D" id="3.30.230.130">
    <property type="entry name" value="Cullin, Chain C, Domain 2"/>
    <property type="match status" value="1"/>
</dbReference>
<evidence type="ECO:0000259" key="3">
    <source>
        <dbReference type="PROSITE" id="PS50069"/>
    </source>
</evidence>
<evidence type="ECO:0000313" key="5">
    <source>
        <dbReference type="Proteomes" id="UP000663853"/>
    </source>
</evidence>
<name>A0A8H3DEA3_9AGAM</name>
<dbReference type="GO" id="GO:0006511">
    <property type="term" value="P:ubiquitin-dependent protein catabolic process"/>
    <property type="evidence" value="ECO:0007669"/>
    <property type="project" value="InterPro"/>
</dbReference>
<comment type="caution">
    <text evidence="4">The sequence shown here is derived from an EMBL/GenBank/DDBJ whole genome shotgun (WGS) entry which is preliminary data.</text>
</comment>
<dbReference type="InterPro" id="IPR019438">
    <property type="entry name" value="Q_salvage"/>
</dbReference>
<dbReference type="GO" id="GO:0070979">
    <property type="term" value="P:protein K11-linked ubiquitination"/>
    <property type="evidence" value="ECO:0007669"/>
    <property type="project" value="TreeGrafter"/>
</dbReference>
<sequence length="537" mass="60274">MLKDVTDSRRIDKHMIGRLDTPLHPTIISHLFWPNLQSTTFKMPGQFQQMQEAFEQEYTEHKAGKKLRWMNNLGTVSLDLEFEDRAVSADATPLEAAVVELFSEQDTWSIDSLSSKLGINDLAPIRAALMFWTSNGVLKPLEDGQYQLLERMDDSGPARKPILNLQTSIEAPSGLAEEDMAQQAAQMELFWNFTKGILTNLGAMPIDRIQAMLSLAPNYNKPKEQLAEFLEAARAKGFWSALPSGERFAIEWLPPRSLDGNARWEGYWALPAALNKALENGIPITDPRFYASQKDCPDSLIETVFQPASGCLETIPLLQERIRVMRQAGAILVERYNGSFSGILAEWRQEHGPKATAGVLVGKITKTFEVFRDENTYKDRLVFFWKRAQILVAETWAAFYPPPGAVSPHPIFPLGVTELTMFADYRVPQILHHLGTIDYSPALVSMLVNGENLPNGSEAEMSIRAAGILSVEGIKNRILDIRRHKPATNSLDSEVCSVLIDFFLWDLAKRVESTEGEEGSAKTPSLSPIHRTRSIWY</sequence>
<proteinExistence type="inferred from homology"/>
<accession>A0A8H3DEA3</accession>
<dbReference type="InterPro" id="IPR036390">
    <property type="entry name" value="WH_DNA-bd_sf"/>
</dbReference>
<dbReference type="PANTHER" id="PTHR45957:SF1">
    <property type="entry name" value="ANAPHASE-PROMOTING COMPLEX SUBUNIT 2"/>
    <property type="match status" value="1"/>
</dbReference>
<dbReference type="SUPFAM" id="SSF46785">
    <property type="entry name" value="Winged helix' DNA-binding domain"/>
    <property type="match status" value="1"/>
</dbReference>
<dbReference type="GO" id="GO:0051301">
    <property type="term" value="P:cell division"/>
    <property type="evidence" value="ECO:0007669"/>
    <property type="project" value="UniProtKB-KW"/>
</dbReference>
<dbReference type="EMBL" id="CAJMXA010003883">
    <property type="protein sequence ID" value="CAE6519784.1"/>
    <property type="molecule type" value="Genomic_DNA"/>
</dbReference>
<dbReference type="InterPro" id="IPR036317">
    <property type="entry name" value="Cullin_homology_sf"/>
</dbReference>
<dbReference type="Pfam" id="PF10343">
    <property type="entry name" value="Q_salvage"/>
    <property type="match status" value="1"/>
</dbReference>
<dbReference type="GO" id="GO:0007091">
    <property type="term" value="P:metaphase/anaphase transition of mitotic cell cycle"/>
    <property type="evidence" value="ECO:0007669"/>
    <property type="project" value="TreeGrafter"/>
</dbReference>
<evidence type="ECO:0000313" key="4">
    <source>
        <dbReference type="EMBL" id="CAE6519784.1"/>
    </source>
</evidence>
<dbReference type="Gene3D" id="1.10.10.10">
    <property type="entry name" value="Winged helix-like DNA-binding domain superfamily/Winged helix DNA-binding domain"/>
    <property type="match status" value="1"/>
</dbReference>
<comment type="similarity">
    <text evidence="1">Belongs to the cullin family.</text>
</comment>
<dbReference type="InterPro" id="IPR036388">
    <property type="entry name" value="WH-like_DNA-bd_sf"/>
</dbReference>
<gene>
    <name evidence="4" type="ORF">RDB_LOCUS145060</name>
</gene>
<dbReference type="SUPFAM" id="SSF75632">
    <property type="entry name" value="Cullin homology domain"/>
    <property type="match status" value="1"/>
</dbReference>
<feature type="domain" description="Cullin family profile" evidence="3">
    <location>
        <begin position="1"/>
        <end position="121"/>
    </location>
</feature>
<dbReference type="OrthoDB" id="3509362at2759"/>
<evidence type="ECO:0000256" key="1">
    <source>
        <dbReference type="PROSITE-ProRule" id="PRU00330"/>
    </source>
</evidence>